<protein>
    <submittedName>
        <fullName evidence="1">Uncharacterized protein</fullName>
    </submittedName>
</protein>
<gene>
    <name evidence="1" type="ORF">NTJ_03089</name>
</gene>
<dbReference type="EMBL" id="AP028910">
    <property type="protein sequence ID" value="BES90280.1"/>
    <property type="molecule type" value="Genomic_DNA"/>
</dbReference>
<proteinExistence type="predicted"/>
<sequence length="101" mass="11162">MAKPTGALSNWAPAYREHVWVCFSGIEPESSGRGGRQEMWKIEGKVWEGHRENRMSGNGMGGRHVTEIDDLTSSATELVAVNGRLIFTRILPAMFGRTTQG</sequence>
<evidence type="ECO:0000313" key="2">
    <source>
        <dbReference type="Proteomes" id="UP001307889"/>
    </source>
</evidence>
<organism evidence="1 2">
    <name type="scientific">Nesidiocoris tenuis</name>
    <dbReference type="NCBI Taxonomy" id="355587"/>
    <lineage>
        <taxon>Eukaryota</taxon>
        <taxon>Metazoa</taxon>
        <taxon>Ecdysozoa</taxon>
        <taxon>Arthropoda</taxon>
        <taxon>Hexapoda</taxon>
        <taxon>Insecta</taxon>
        <taxon>Pterygota</taxon>
        <taxon>Neoptera</taxon>
        <taxon>Paraneoptera</taxon>
        <taxon>Hemiptera</taxon>
        <taxon>Heteroptera</taxon>
        <taxon>Panheteroptera</taxon>
        <taxon>Cimicomorpha</taxon>
        <taxon>Miridae</taxon>
        <taxon>Dicyphina</taxon>
        <taxon>Nesidiocoris</taxon>
    </lineage>
</organism>
<evidence type="ECO:0000313" key="1">
    <source>
        <dbReference type="EMBL" id="BES90280.1"/>
    </source>
</evidence>
<dbReference type="Proteomes" id="UP001307889">
    <property type="component" value="Chromosome 2"/>
</dbReference>
<name>A0ABN7ADC8_9HEMI</name>
<accession>A0ABN7ADC8</accession>
<keyword evidence="2" id="KW-1185">Reference proteome</keyword>
<reference evidence="1 2" key="1">
    <citation type="submission" date="2023-09" db="EMBL/GenBank/DDBJ databases">
        <title>Nesidiocoris tenuis whole genome shotgun sequence.</title>
        <authorList>
            <person name="Shibata T."/>
            <person name="Shimoda M."/>
            <person name="Kobayashi T."/>
            <person name="Uehara T."/>
        </authorList>
    </citation>
    <scope>NUCLEOTIDE SEQUENCE [LARGE SCALE GENOMIC DNA]</scope>
    <source>
        <strain evidence="1 2">Japan</strain>
    </source>
</reference>